<dbReference type="PANTHER" id="PTHR21567">
    <property type="entry name" value="CLASP"/>
    <property type="match status" value="1"/>
</dbReference>
<dbReference type="PANTHER" id="PTHR21567:SF87">
    <property type="entry name" value="CRESCERIN-LIKE PROTEIN CHE-12"/>
    <property type="match status" value="1"/>
</dbReference>
<dbReference type="GO" id="GO:0005881">
    <property type="term" value="C:cytoplasmic microtubule"/>
    <property type="evidence" value="ECO:0007669"/>
    <property type="project" value="TreeGrafter"/>
</dbReference>
<dbReference type="InterPro" id="IPR034085">
    <property type="entry name" value="TOG"/>
</dbReference>
<dbReference type="SUPFAM" id="SSF48371">
    <property type="entry name" value="ARM repeat"/>
    <property type="match status" value="1"/>
</dbReference>
<evidence type="ECO:0000313" key="4">
    <source>
        <dbReference type="Proteomes" id="UP000314294"/>
    </source>
</evidence>
<feature type="region of interest" description="Disordered" evidence="1">
    <location>
        <begin position="1"/>
        <end position="22"/>
    </location>
</feature>
<dbReference type="GO" id="GO:0005929">
    <property type="term" value="C:cilium"/>
    <property type="evidence" value="ECO:0007669"/>
    <property type="project" value="TreeGrafter"/>
</dbReference>
<dbReference type="InterPro" id="IPR024395">
    <property type="entry name" value="CLASP_N_dom"/>
</dbReference>
<feature type="region of interest" description="Disordered" evidence="1">
    <location>
        <begin position="174"/>
        <end position="219"/>
    </location>
</feature>
<dbReference type="GO" id="GO:0008017">
    <property type="term" value="F:microtubule binding"/>
    <property type="evidence" value="ECO:0007669"/>
    <property type="project" value="TreeGrafter"/>
</dbReference>
<dbReference type="InterPro" id="IPR016024">
    <property type="entry name" value="ARM-type_fold"/>
</dbReference>
<reference evidence="3 4" key="1">
    <citation type="submission" date="2019-03" db="EMBL/GenBank/DDBJ databases">
        <title>First draft genome of Liparis tanakae, snailfish: a comprehensive survey of snailfish specific genes.</title>
        <authorList>
            <person name="Kim W."/>
            <person name="Song I."/>
            <person name="Jeong J.-H."/>
            <person name="Kim D."/>
            <person name="Kim S."/>
            <person name="Ryu S."/>
            <person name="Song J.Y."/>
            <person name="Lee S.K."/>
        </authorList>
    </citation>
    <scope>NUCLEOTIDE SEQUENCE [LARGE SCALE GENOMIC DNA]</scope>
    <source>
        <tissue evidence="3">Muscle</tissue>
    </source>
</reference>
<dbReference type="Pfam" id="PF12348">
    <property type="entry name" value="CLASP_N"/>
    <property type="match status" value="1"/>
</dbReference>
<dbReference type="Proteomes" id="UP000314294">
    <property type="component" value="Unassembled WGS sequence"/>
</dbReference>
<sequence length="455" mass="51232">MDEGAGREVMKRRWRSEGDNRPQRTLGIFHEDNFWSIMEDEDMHAHLKAEAHKVADRITKERGNGKTLKSRQDKQLRANVDEDSVRCIMKNEALHARLKQEEDKMADLMTTESGNQRTSKHETDWRTPTKSKKQRFWTLMEDEATLAHVRQEAFQVADMISRFWGSRLSTAEAERPAEVNVPQPSFTSPPPPPLPTTARPSQPFQVRQSDEDKQRLWPMSNPKKHLDHIFKLLGSDDWRNKVDGLTCVQDLARNHQDTLKASLHKVCVGVIKEVQNPHCAVSCTAMATLGEMYAHLQTSMDDMVGETGCAVLLKVSKSNTLMQQRANLTLDAMVQNCSPGCSMKALLSAGLGHRSAAVRATAAQHLGQLCDILGATQTLTGSNKFTKHFLIALGKMCVDAAVDVRRHGRDILRNLSAHRAFQTQWKEAVPQEDRRSLEGLMRKINTARETCGEGL</sequence>
<feature type="domain" description="TOG" evidence="2">
    <location>
        <begin position="205"/>
        <end position="450"/>
    </location>
</feature>
<accession>A0A4Z2I7J6</accession>
<evidence type="ECO:0000256" key="1">
    <source>
        <dbReference type="SAM" id="MobiDB-lite"/>
    </source>
</evidence>
<organism evidence="3 4">
    <name type="scientific">Liparis tanakae</name>
    <name type="common">Tanaka's snailfish</name>
    <dbReference type="NCBI Taxonomy" id="230148"/>
    <lineage>
        <taxon>Eukaryota</taxon>
        <taxon>Metazoa</taxon>
        <taxon>Chordata</taxon>
        <taxon>Craniata</taxon>
        <taxon>Vertebrata</taxon>
        <taxon>Euteleostomi</taxon>
        <taxon>Actinopterygii</taxon>
        <taxon>Neopterygii</taxon>
        <taxon>Teleostei</taxon>
        <taxon>Neoteleostei</taxon>
        <taxon>Acanthomorphata</taxon>
        <taxon>Eupercaria</taxon>
        <taxon>Perciformes</taxon>
        <taxon>Cottioidei</taxon>
        <taxon>Cottales</taxon>
        <taxon>Liparidae</taxon>
        <taxon>Liparis</taxon>
    </lineage>
</organism>
<dbReference type="SMART" id="SM01349">
    <property type="entry name" value="TOG"/>
    <property type="match status" value="1"/>
</dbReference>
<proteinExistence type="predicted"/>
<dbReference type="OrthoDB" id="5870094at2759"/>
<dbReference type="EMBL" id="SRLO01000121">
    <property type="protein sequence ID" value="TNN73810.1"/>
    <property type="molecule type" value="Genomic_DNA"/>
</dbReference>
<dbReference type="GO" id="GO:0000226">
    <property type="term" value="P:microtubule cytoskeleton organization"/>
    <property type="evidence" value="ECO:0007669"/>
    <property type="project" value="TreeGrafter"/>
</dbReference>
<keyword evidence="4" id="KW-1185">Reference proteome</keyword>
<dbReference type="Gene3D" id="1.25.10.10">
    <property type="entry name" value="Leucine-rich Repeat Variant"/>
    <property type="match status" value="1"/>
</dbReference>
<evidence type="ECO:0000313" key="3">
    <source>
        <dbReference type="EMBL" id="TNN73810.1"/>
    </source>
</evidence>
<name>A0A4Z2I7J6_9TELE</name>
<gene>
    <name evidence="3" type="primary">Fam179a</name>
    <name evidence="3" type="ORF">EYF80_016018</name>
</gene>
<dbReference type="AlphaFoldDB" id="A0A4Z2I7J6"/>
<comment type="caution">
    <text evidence="3">The sequence shown here is derived from an EMBL/GenBank/DDBJ whole genome shotgun (WGS) entry which is preliminary data.</text>
</comment>
<evidence type="ECO:0000259" key="2">
    <source>
        <dbReference type="SMART" id="SM01349"/>
    </source>
</evidence>
<protein>
    <submittedName>
        <fullName evidence="3">Protein FAM179A</fullName>
    </submittedName>
</protein>
<dbReference type="InterPro" id="IPR011989">
    <property type="entry name" value="ARM-like"/>
</dbReference>